<dbReference type="GO" id="GO:0005524">
    <property type="term" value="F:ATP binding"/>
    <property type="evidence" value="ECO:0007669"/>
    <property type="project" value="UniProtKB-KW"/>
</dbReference>
<gene>
    <name evidence="5" type="ORF">rCG_60325</name>
</gene>
<evidence type="ECO:0000256" key="2">
    <source>
        <dbReference type="ARBA" id="ARBA00022741"/>
    </source>
</evidence>
<dbReference type="GO" id="GO:0016887">
    <property type="term" value="F:ATP hydrolysis activity"/>
    <property type="evidence" value="ECO:0007669"/>
    <property type="project" value="InterPro"/>
</dbReference>
<dbReference type="GO" id="GO:0051082">
    <property type="term" value="F:unfolded protein binding"/>
    <property type="evidence" value="ECO:0007669"/>
    <property type="project" value="InterPro"/>
</dbReference>
<dbReference type="EMBL" id="CH473950">
    <property type="protein sequence ID" value="EDM15751.1"/>
    <property type="molecule type" value="Genomic_DNA"/>
</dbReference>
<comment type="similarity">
    <text evidence="1">Belongs to the heat shock protein 90 family.</text>
</comment>
<dbReference type="SUPFAM" id="SSF55874">
    <property type="entry name" value="ATPase domain of HSP90 chaperone/DNA topoisomerase II/histidine kinase"/>
    <property type="match status" value="1"/>
</dbReference>
<dbReference type="Proteomes" id="UP000234681">
    <property type="component" value="Chromosome 7"/>
</dbReference>
<evidence type="ECO:0000256" key="1">
    <source>
        <dbReference type="ARBA" id="ARBA00008239"/>
    </source>
</evidence>
<dbReference type="Gene3D" id="3.30.565.10">
    <property type="entry name" value="Histidine kinase-like ATPase, C-terminal domain"/>
    <property type="match status" value="1"/>
</dbReference>
<sequence>MEALQAGADVSMPGQFGIVFYSACFVAEKVAVIAKQDGDGQDAWEASAGTSFRVKIGGWGFSSVVERLPRKRKALGSVPSSEKKMFKKKKQNRVKTDTANQWAMEQRLPYM</sequence>
<proteinExistence type="inferred from homology"/>
<dbReference type="AlphaFoldDB" id="A6HSX1"/>
<name>A6HSX1_RAT</name>
<evidence type="ECO:0000256" key="3">
    <source>
        <dbReference type="ARBA" id="ARBA00022840"/>
    </source>
</evidence>
<evidence type="ECO:0000313" key="6">
    <source>
        <dbReference type="Proteomes" id="UP000234681"/>
    </source>
</evidence>
<dbReference type="InterPro" id="IPR036890">
    <property type="entry name" value="HATPase_C_sf"/>
</dbReference>
<keyword evidence="2" id="KW-0547">Nucleotide-binding</keyword>
<organism evidence="5 6">
    <name type="scientific">Rattus norvegicus</name>
    <name type="common">Rat</name>
    <dbReference type="NCBI Taxonomy" id="10116"/>
    <lineage>
        <taxon>Eukaryota</taxon>
        <taxon>Metazoa</taxon>
        <taxon>Chordata</taxon>
        <taxon>Craniata</taxon>
        <taxon>Vertebrata</taxon>
        <taxon>Euteleostomi</taxon>
        <taxon>Mammalia</taxon>
        <taxon>Eutheria</taxon>
        <taxon>Euarchontoglires</taxon>
        <taxon>Glires</taxon>
        <taxon>Rodentia</taxon>
        <taxon>Myomorpha</taxon>
        <taxon>Muroidea</taxon>
        <taxon>Muridae</taxon>
        <taxon>Murinae</taxon>
        <taxon>Rattus</taxon>
    </lineage>
</organism>
<accession>A6HSX1</accession>
<evidence type="ECO:0000313" key="5">
    <source>
        <dbReference type="EMBL" id="EDM15751.1"/>
    </source>
</evidence>
<keyword evidence="4" id="KW-0143">Chaperone</keyword>
<dbReference type="GO" id="GO:0140662">
    <property type="term" value="F:ATP-dependent protein folding chaperone"/>
    <property type="evidence" value="ECO:0007669"/>
    <property type="project" value="InterPro"/>
</dbReference>
<evidence type="ECO:0000256" key="4">
    <source>
        <dbReference type="ARBA" id="ARBA00023186"/>
    </source>
</evidence>
<reference evidence="5 6" key="1">
    <citation type="submission" date="2005-09" db="EMBL/GenBank/DDBJ databases">
        <authorList>
            <person name="Mural R.J."/>
            <person name="Li P.W."/>
            <person name="Adams M.D."/>
            <person name="Amanatides P.G."/>
            <person name="Baden-Tillson H."/>
            <person name="Barnstead M."/>
            <person name="Chin S.H."/>
            <person name="Dew I."/>
            <person name="Evans C.A."/>
            <person name="Ferriera S."/>
            <person name="Flanigan M."/>
            <person name="Fosler C."/>
            <person name="Glodek A."/>
            <person name="Gu Z."/>
            <person name="Holt R.A."/>
            <person name="Jennings D."/>
            <person name="Kraft C.L."/>
            <person name="Lu F."/>
            <person name="Nguyen T."/>
            <person name="Nusskern D.R."/>
            <person name="Pfannkoch C.M."/>
            <person name="Sitter C."/>
            <person name="Sutton G.G."/>
            <person name="Venter J.C."/>
            <person name="Wang Z."/>
            <person name="Woodage T."/>
            <person name="Zheng X.H."/>
            <person name="Zhong F."/>
        </authorList>
    </citation>
    <scope>NUCLEOTIDE SEQUENCE [LARGE SCALE GENOMIC DNA]</scope>
    <source>
        <strain>BN</strain>
        <strain evidence="6">Sprague-Dawley</strain>
    </source>
</reference>
<keyword evidence="3" id="KW-0067">ATP-binding</keyword>
<dbReference type="PANTHER" id="PTHR11528">
    <property type="entry name" value="HEAT SHOCK PROTEIN 90 FAMILY MEMBER"/>
    <property type="match status" value="1"/>
</dbReference>
<dbReference type="InterPro" id="IPR001404">
    <property type="entry name" value="Hsp90_fam"/>
</dbReference>
<protein>
    <submittedName>
        <fullName evidence="5">RCG60325</fullName>
    </submittedName>
</protein>